<sequence length="498" mass="51596">MTEDFYHDDPKDENSSHGLRAKFLTSFVVIVASILFFQSTLASNLSLNSGSGLEFGQGVSQTVVCSGNNSLNVIPSAGFVNGTSTGTHYLGSVTVTNIPASCSTFDLFISAYDDSGTSAQPLFSTITSLPVFDNSGTFYTSSAYSSYVSIASSSAACVGVSGTCYGFTVTFKNPSLLATDVSKIVIQSGANIITLDCFQIAKECTWTRVTAAGARNWQSIGSSSDGTKLVAVVYGGDVYTSTDSGATWVNRTPSGTGHNLGWWAVASSSDGTKLAAGLYSGQIYTSTNSGVSWTLQTGSISASWRSISSNRDGTKLAAAAFSGYIYTSTDSGVTWVEKTSSGSRAWTGICVSDDGLKLAATATSSGQIYTSTDSGATWTARDSSRQWSAITCSDDGTKLAAIVPNDGIYISTNSGVTWTKRLSSSQTWNIIDSSSDGSQLIAGTGGGKVFISSNSGVSWTTQTTLGNLSVDAAAVSGDGNLFVIGDSNSLAGYLYTGR</sequence>
<evidence type="ECO:0000256" key="1">
    <source>
        <dbReference type="SAM" id="Phobius"/>
    </source>
</evidence>
<proteinExistence type="predicted"/>
<dbReference type="Gene3D" id="2.130.10.10">
    <property type="entry name" value="YVTN repeat-like/Quinoprotein amine dehydrogenase"/>
    <property type="match status" value="2"/>
</dbReference>
<protein>
    <submittedName>
        <fullName evidence="2">Unannotated protein</fullName>
    </submittedName>
</protein>
<dbReference type="InterPro" id="IPR015943">
    <property type="entry name" value="WD40/YVTN_repeat-like_dom_sf"/>
</dbReference>
<keyword evidence="1" id="KW-0812">Transmembrane</keyword>
<accession>A0A6J5Z4N9</accession>
<name>A0A6J5Z4N9_9ZZZZ</name>
<dbReference type="CDD" id="cd15482">
    <property type="entry name" value="Sialidase_non-viral"/>
    <property type="match status" value="1"/>
</dbReference>
<evidence type="ECO:0000313" key="2">
    <source>
        <dbReference type="EMBL" id="CAB4336187.1"/>
    </source>
</evidence>
<dbReference type="EMBL" id="CAESAB010000016">
    <property type="protein sequence ID" value="CAB4336187.1"/>
    <property type="molecule type" value="Genomic_DNA"/>
</dbReference>
<keyword evidence="1" id="KW-1133">Transmembrane helix</keyword>
<reference evidence="2" key="1">
    <citation type="submission" date="2020-05" db="EMBL/GenBank/DDBJ databases">
        <authorList>
            <person name="Chiriac C."/>
            <person name="Salcher M."/>
            <person name="Ghai R."/>
            <person name="Kavagutti S V."/>
        </authorList>
    </citation>
    <scope>NUCLEOTIDE SEQUENCE</scope>
</reference>
<dbReference type="AlphaFoldDB" id="A0A6J5Z4N9"/>
<keyword evidence="1" id="KW-0472">Membrane</keyword>
<gene>
    <name evidence="2" type="ORF">UFOPK3820_00588</name>
</gene>
<feature type="transmembrane region" description="Helical" evidence="1">
    <location>
        <begin position="21"/>
        <end position="41"/>
    </location>
</feature>
<dbReference type="InterPro" id="IPR036278">
    <property type="entry name" value="Sialidase_sf"/>
</dbReference>
<dbReference type="SUPFAM" id="SSF50939">
    <property type="entry name" value="Sialidases"/>
    <property type="match status" value="1"/>
</dbReference>
<organism evidence="2">
    <name type="scientific">freshwater metagenome</name>
    <dbReference type="NCBI Taxonomy" id="449393"/>
    <lineage>
        <taxon>unclassified sequences</taxon>
        <taxon>metagenomes</taxon>
        <taxon>ecological metagenomes</taxon>
    </lineage>
</organism>